<protein>
    <recommendedName>
        <fullName evidence="7">C2H2-type domain-containing protein</fullName>
    </recommendedName>
</protein>
<dbReference type="InterPro" id="IPR044246">
    <property type="entry name" value="ZFP3-like"/>
</dbReference>
<dbReference type="AlphaFoldDB" id="A0A835QXR3"/>
<evidence type="ECO:0000256" key="5">
    <source>
        <dbReference type="ARBA" id="ARBA00023242"/>
    </source>
</evidence>
<evidence type="ECO:0000256" key="6">
    <source>
        <dbReference type="PROSITE-ProRule" id="PRU00042"/>
    </source>
</evidence>
<dbReference type="Proteomes" id="UP000639772">
    <property type="component" value="Unassembled WGS sequence"/>
</dbReference>
<comment type="subcellular location">
    <subcellularLocation>
        <location evidence="1">Nucleus</location>
    </subcellularLocation>
</comment>
<dbReference type="GO" id="GO:0005634">
    <property type="term" value="C:nucleus"/>
    <property type="evidence" value="ECO:0007669"/>
    <property type="project" value="UniProtKB-SubCell"/>
</dbReference>
<evidence type="ECO:0000256" key="2">
    <source>
        <dbReference type="ARBA" id="ARBA00022723"/>
    </source>
</evidence>
<dbReference type="EMBL" id="JADCNL010000005">
    <property type="protein sequence ID" value="KAG0479893.1"/>
    <property type="molecule type" value="Genomic_DNA"/>
</dbReference>
<keyword evidence="10" id="KW-1185">Reference proteome</keyword>
<reference evidence="10 11" key="1">
    <citation type="journal article" date="2020" name="Nat. Food">
        <title>A phased Vanilla planifolia genome enables genetic improvement of flavour and production.</title>
        <authorList>
            <person name="Hasing T."/>
            <person name="Tang H."/>
            <person name="Brym M."/>
            <person name="Khazi F."/>
            <person name="Huang T."/>
            <person name="Chambers A.H."/>
        </authorList>
    </citation>
    <scope>NUCLEOTIDE SEQUENCE [LARGE SCALE GENOMIC DNA]</scope>
    <source>
        <tissue evidence="8">Leaf</tissue>
    </source>
</reference>
<dbReference type="Gene3D" id="3.30.160.60">
    <property type="entry name" value="Classic Zinc Finger"/>
    <property type="match status" value="1"/>
</dbReference>
<evidence type="ECO:0000256" key="3">
    <source>
        <dbReference type="ARBA" id="ARBA00022771"/>
    </source>
</evidence>
<dbReference type="Pfam" id="PF13912">
    <property type="entry name" value="zf-C2H2_6"/>
    <property type="match status" value="1"/>
</dbReference>
<dbReference type="GO" id="GO:0009788">
    <property type="term" value="P:negative regulation of abscisic acid-activated signaling pathway"/>
    <property type="evidence" value="ECO:0007669"/>
    <property type="project" value="InterPro"/>
</dbReference>
<evidence type="ECO:0000313" key="11">
    <source>
        <dbReference type="Proteomes" id="UP000639772"/>
    </source>
</evidence>
<dbReference type="PANTHER" id="PTHR47287">
    <property type="entry name" value="C2H2 AND C2HC ZINC FINGERS SUPERFAMILY PROTEIN"/>
    <property type="match status" value="1"/>
</dbReference>
<organism evidence="8 10">
    <name type="scientific">Vanilla planifolia</name>
    <name type="common">Vanilla</name>
    <dbReference type="NCBI Taxonomy" id="51239"/>
    <lineage>
        <taxon>Eukaryota</taxon>
        <taxon>Viridiplantae</taxon>
        <taxon>Streptophyta</taxon>
        <taxon>Embryophyta</taxon>
        <taxon>Tracheophyta</taxon>
        <taxon>Spermatophyta</taxon>
        <taxon>Magnoliopsida</taxon>
        <taxon>Liliopsida</taxon>
        <taxon>Asparagales</taxon>
        <taxon>Orchidaceae</taxon>
        <taxon>Vanilloideae</taxon>
        <taxon>Vanilleae</taxon>
        <taxon>Vanilla</taxon>
    </lineage>
</organism>
<evidence type="ECO:0000259" key="7">
    <source>
        <dbReference type="PROSITE" id="PS50157"/>
    </source>
</evidence>
<dbReference type="GO" id="GO:0008270">
    <property type="term" value="F:zinc ion binding"/>
    <property type="evidence" value="ECO:0007669"/>
    <property type="project" value="UniProtKB-KW"/>
</dbReference>
<dbReference type="SUPFAM" id="SSF57667">
    <property type="entry name" value="beta-beta-alpha zinc fingers"/>
    <property type="match status" value="1"/>
</dbReference>
<evidence type="ECO:0000313" key="8">
    <source>
        <dbReference type="EMBL" id="KAG0479893.1"/>
    </source>
</evidence>
<keyword evidence="3 6" id="KW-0863">Zinc-finger</keyword>
<evidence type="ECO:0000256" key="1">
    <source>
        <dbReference type="ARBA" id="ARBA00004123"/>
    </source>
</evidence>
<accession>A0A835QXR3</accession>
<dbReference type="Proteomes" id="UP000636800">
    <property type="component" value="Chromosome 5"/>
</dbReference>
<dbReference type="PANTHER" id="PTHR47287:SF15">
    <property type="entry name" value="ZINC FINGER PROTEIN 3-LIKE"/>
    <property type="match status" value="1"/>
</dbReference>
<proteinExistence type="predicted"/>
<sequence>MGSSYEGDLNLELVLQQSLQPPPPPAEDEPARVFPCNYCRRTFYSSQALGGHQNAHKTERSLAKRGRELSAFIQPHAAAGKGGQEPAVTTVFGVYEERGMGSFACVGSCGRMEEQEEEVDLSLRL</sequence>
<dbReference type="PROSITE" id="PS50157">
    <property type="entry name" value="ZINC_FINGER_C2H2_2"/>
    <property type="match status" value="1"/>
</dbReference>
<keyword evidence="4" id="KW-0862">Zinc</keyword>
<evidence type="ECO:0000313" key="10">
    <source>
        <dbReference type="Proteomes" id="UP000636800"/>
    </source>
</evidence>
<feature type="domain" description="C2H2-type" evidence="7">
    <location>
        <begin position="34"/>
        <end position="61"/>
    </location>
</feature>
<dbReference type="EMBL" id="JADCNM010000005">
    <property type="protein sequence ID" value="KAG0482430.1"/>
    <property type="molecule type" value="Genomic_DNA"/>
</dbReference>
<keyword evidence="2" id="KW-0479">Metal-binding</keyword>
<dbReference type="PROSITE" id="PS00028">
    <property type="entry name" value="ZINC_FINGER_C2H2_1"/>
    <property type="match status" value="1"/>
</dbReference>
<comment type="caution">
    <text evidence="8">The sequence shown here is derived from an EMBL/GenBank/DDBJ whole genome shotgun (WGS) entry which is preliminary data.</text>
</comment>
<dbReference type="InterPro" id="IPR013087">
    <property type="entry name" value="Znf_C2H2_type"/>
</dbReference>
<dbReference type="InterPro" id="IPR036236">
    <property type="entry name" value="Znf_C2H2_sf"/>
</dbReference>
<evidence type="ECO:0000256" key="4">
    <source>
        <dbReference type="ARBA" id="ARBA00022833"/>
    </source>
</evidence>
<evidence type="ECO:0000313" key="9">
    <source>
        <dbReference type="EMBL" id="KAG0482430.1"/>
    </source>
</evidence>
<gene>
    <name evidence="9" type="ORF">HPP92_010514</name>
    <name evidence="8" type="ORF">HPP92_010751</name>
</gene>
<name>A0A835QXR3_VANPL</name>
<keyword evidence="5" id="KW-0539">Nucleus</keyword>
<dbReference type="OrthoDB" id="1933825at2759"/>